<evidence type="ECO:0000313" key="2">
    <source>
        <dbReference type="EMBL" id="MBQ0933565.1"/>
    </source>
</evidence>
<comment type="caution">
    <text evidence="2">The sequence shown here is derived from an EMBL/GenBank/DDBJ whole genome shotgun (WGS) entry which is preliminary data.</text>
</comment>
<dbReference type="InterPro" id="IPR006827">
    <property type="entry name" value="Lant_deHydtase_N"/>
</dbReference>
<feature type="domain" description="Lantibiotic dehydratase N-terminal" evidence="1">
    <location>
        <begin position="154"/>
        <end position="458"/>
    </location>
</feature>
<dbReference type="AlphaFoldDB" id="A0A940YFE7"/>
<reference evidence="2 3" key="1">
    <citation type="submission" date="2021-04" db="EMBL/GenBank/DDBJ databases">
        <title>The genome sequence of Ideonella sp. 3Y2.</title>
        <authorList>
            <person name="Liu Y."/>
        </authorList>
    </citation>
    <scope>NUCLEOTIDE SEQUENCE [LARGE SCALE GENOMIC DNA]</scope>
    <source>
        <strain evidence="2 3">3Y2</strain>
    </source>
</reference>
<proteinExistence type="predicted"/>
<organism evidence="2 3">
    <name type="scientific">Ideonella alba</name>
    <dbReference type="NCBI Taxonomy" id="2824118"/>
    <lineage>
        <taxon>Bacteria</taxon>
        <taxon>Pseudomonadati</taxon>
        <taxon>Pseudomonadota</taxon>
        <taxon>Betaproteobacteria</taxon>
        <taxon>Burkholderiales</taxon>
        <taxon>Sphaerotilaceae</taxon>
        <taxon>Ideonella</taxon>
    </lineage>
</organism>
<keyword evidence="3" id="KW-1185">Reference proteome</keyword>
<dbReference type="RefSeq" id="WP_210857229.1">
    <property type="nucleotide sequence ID" value="NZ_JAGQDD010000032.1"/>
</dbReference>
<dbReference type="EMBL" id="JAGQDD010000032">
    <property type="protein sequence ID" value="MBQ0933565.1"/>
    <property type="molecule type" value="Genomic_DNA"/>
</dbReference>
<sequence length="845" mass="93038">MTPASPQGWSYWRDIEFRSAGFSASLIAGFASADAARTADEVNGVETRVAILRKAALKALRSRTEALRERIRAPGLNAGAPAQDAAQLRDLQRGLRQAYRTGHNTPLLPHLSTVMAEAMIEAEDLLRAARARYEHVHVQAARRSREWAATIARQERFREAVAWQNLKALHQCVDRLLVDVVDDSAKLRQAETLVTAYAQRYSIKNDTIGFFGPEAWALFAESPGHISCALGPSFLQARHVYFEDWAIRAYAERLSADLRYRHWQTPRLAPQLRWDGARLQMPHGHAVELDERSASVVACCDGVALASDIAAALCANPFGPFEQESEVFATLEALAGSRRIVWEFQVPVGEPRPEQPLRRQLEAIDNEYLKQEALAGLDTLEQGRTALAAAAGDADAVADAVAALNSAFERVTGVAAVRAPGETYGARTIVYEDCRRNLSISLGIDARAKLQAPLDLVLSSARWYCHQLAKLARAAMHDAFDRCGGVEAVPLVRFWYLVQDLFQGQALDTSSLQQELAARWASILPYADGDRQLVFPVSRVQAAVEQNFIASDCGWRSACHQSPDILVAATDSMAARRGELSFVLGELHMGVNTLINHSACQQHPDPSSLLAALRADLGMPRALPLFSRVGSGQPVRVQVVAEPGVDREICFSHDACPLDPASAIAVGELIVERVDGELVARTHDGRFCADILDAFGESMSTLAVNQFRMFSPSPHVPRIAIGDLVVQRECWRVECRQLAGACQGGDAEAFRFMRRWKSQNRLPEQVFVKSPCEVKPFYLDFCSPALVRLLIKQVRVALDSSACADACLVFSEMLPGMNALWLQDTQGEPYTSEFRVVAVHQDDRA</sequence>
<accession>A0A940YFE7</accession>
<name>A0A940YFE7_9BURK</name>
<gene>
    <name evidence="2" type="ORF">KAK03_24075</name>
</gene>
<dbReference type="Proteomes" id="UP000676246">
    <property type="component" value="Unassembled WGS sequence"/>
</dbReference>
<evidence type="ECO:0000313" key="3">
    <source>
        <dbReference type="Proteomes" id="UP000676246"/>
    </source>
</evidence>
<evidence type="ECO:0000259" key="1">
    <source>
        <dbReference type="Pfam" id="PF04738"/>
    </source>
</evidence>
<dbReference type="Pfam" id="PF04738">
    <property type="entry name" value="Lant_dehydr_N"/>
    <property type="match status" value="1"/>
</dbReference>
<protein>
    <recommendedName>
        <fullName evidence="1">Lantibiotic dehydratase N-terminal domain-containing protein</fullName>
    </recommendedName>
</protein>